<dbReference type="AlphaFoldDB" id="A0A0S4SPW9"/>
<sequence length="155" mass="17648">MDEKMAQEMYIKGHNISDIARTCGVTRQTIYKKKARDKAAGIDWDALALAKNRNQTNVIKSEESFILTLIESFEMAFNEIKELEPNAKLEILKEYADTYYKLKAPLKTDAKAQILDAITNTINEIADLASRAKNDYVTDFLANNADEILKRVLKK</sequence>
<organism evidence="1 2">
    <name type="scientific">Campylobacter hyointestinalis subsp. hyointestinalis</name>
    <dbReference type="NCBI Taxonomy" id="91352"/>
    <lineage>
        <taxon>Bacteria</taxon>
        <taxon>Pseudomonadati</taxon>
        <taxon>Campylobacterota</taxon>
        <taxon>Epsilonproteobacteria</taxon>
        <taxon>Campylobacterales</taxon>
        <taxon>Campylobacteraceae</taxon>
        <taxon>Campylobacter</taxon>
    </lineage>
</organism>
<evidence type="ECO:0000313" key="2">
    <source>
        <dbReference type="Proteomes" id="UP000052237"/>
    </source>
</evidence>
<dbReference type="Pfam" id="PF08822">
    <property type="entry name" value="DUF1804"/>
    <property type="match status" value="1"/>
</dbReference>
<reference evidence="1 2" key="1">
    <citation type="submission" date="2015-11" db="EMBL/GenBank/DDBJ databases">
        <authorList>
            <consortium name="Pathogen Informatics"/>
        </authorList>
    </citation>
    <scope>NUCLEOTIDE SEQUENCE [LARGE SCALE GENOMIC DNA]</scope>
    <source>
        <strain evidence="1 2">006A-0059</strain>
    </source>
</reference>
<comment type="caution">
    <text evidence="1">The sequence shown here is derived from an EMBL/GenBank/DDBJ whole genome shotgun (WGS) entry which is preliminary data.</text>
</comment>
<proteinExistence type="predicted"/>
<name>A0A0S4SPW9_CAMHY</name>
<dbReference type="InterPro" id="IPR014926">
    <property type="entry name" value="Phage_D3112_Orf24"/>
</dbReference>
<dbReference type="EMBL" id="FAVB01000005">
    <property type="protein sequence ID" value="CUU88024.1"/>
    <property type="molecule type" value="Genomic_DNA"/>
</dbReference>
<protein>
    <submittedName>
        <fullName evidence="1">Resolvase</fullName>
    </submittedName>
</protein>
<dbReference type="Gene3D" id="1.10.10.60">
    <property type="entry name" value="Homeodomain-like"/>
    <property type="match status" value="1"/>
</dbReference>
<dbReference type="RefSeq" id="WP_059435384.1">
    <property type="nucleotide sequence ID" value="NZ_FAVB01000005.1"/>
</dbReference>
<evidence type="ECO:0000313" key="1">
    <source>
        <dbReference type="EMBL" id="CUU88024.1"/>
    </source>
</evidence>
<gene>
    <name evidence="1" type="ORF">ERS686654_01837</name>
</gene>
<keyword evidence="2" id="KW-1185">Reference proteome</keyword>
<dbReference type="Proteomes" id="UP000052237">
    <property type="component" value="Unassembled WGS sequence"/>
</dbReference>
<accession>A0A0S4SPW9</accession>